<evidence type="ECO:0000313" key="7">
    <source>
        <dbReference type="Proteomes" id="UP000199060"/>
    </source>
</evidence>
<feature type="domain" description="Pyridoxamine 5'-phosphate oxidase Alr4036 family FMN-binding" evidence="5">
    <location>
        <begin position="19"/>
        <end position="101"/>
    </location>
</feature>
<keyword evidence="7" id="KW-1185">Reference proteome</keyword>
<comment type="cofactor">
    <cofactor evidence="1">
        <name>FMN</name>
        <dbReference type="ChEBI" id="CHEBI:58210"/>
    </cofactor>
</comment>
<dbReference type="PANTHER" id="PTHR10851">
    <property type="entry name" value="PYRIDOXINE-5-PHOSPHATE OXIDASE"/>
    <property type="match status" value="1"/>
</dbReference>
<dbReference type="PANTHER" id="PTHR10851:SF3">
    <property type="entry name" value="PYRIDOXINE_PYRIDOXAMINE 5'-PHOSPHATE OXIDASE 2"/>
    <property type="match status" value="1"/>
</dbReference>
<evidence type="ECO:0000256" key="4">
    <source>
        <dbReference type="ARBA" id="ARBA00023002"/>
    </source>
</evidence>
<organism evidence="6 7">
    <name type="scientific">Algoriphagus faecimaris</name>
    <dbReference type="NCBI Taxonomy" id="686796"/>
    <lineage>
        <taxon>Bacteria</taxon>
        <taxon>Pseudomonadati</taxon>
        <taxon>Bacteroidota</taxon>
        <taxon>Cytophagia</taxon>
        <taxon>Cytophagales</taxon>
        <taxon>Cyclobacteriaceae</taxon>
        <taxon>Algoriphagus</taxon>
    </lineage>
</organism>
<sequence>MLFQDTDTLKEIWQAVRHELHRGALDTKHPFHWVNLGTVSGEFPSLRTVVLRKVNENLHFFIYTDHRSEKCSDLENNPNASLHFYHPKKQIQIRVKAQAKFHFEGELAKEIWKTIPSHRRSEYTGNQAPGTSILHPEEGWKKGNSSDHFFCVLEFSPVEIEALQLRREGHLRVRYLKKTEWEGAWLVP</sequence>
<dbReference type="Proteomes" id="UP000199060">
    <property type="component" value="Unassembled WGS sequence"/>
</dbReference>
<dbReference type="STRING" id="686796.SAMN04488104_100230"/>
<accession>A0A1G6MSV0</accession>
<dbReference type="GO" id="GO:0010181">
    <property type="term" value="F:FMN binding"/>
    <property type="evidence" value="ECO:0007669"/>
    <property type="project" value="InterPro"/>
</dbReference>
<evidence type="ECO:0000256" key="1">
    <source>
        <dbReference type="ARBA" id="ARBA00001917"/>
    </source>
</evidence>
<dbReference type="GO" id="GO:0004733">
    <property type="term" value="F:pyridoxamine phosphate oxidase activity"/>
    <property type="evidence" value="ECO:0007669"/>
    <property type="project" value="InterPro"/>
</dbReference>
<evidence type="ECO:0000256" key="2">
    <source>
        <dbReference type="ARBA" id="ARBA00022630"/>
    </source>
</evidence>
<dbReference type="InterPro" id="IPR024624">
    <property type="entry name" value="Pyridox_Oxase_Alr4036_FMN-bd"/>
</dbReference>
<keyword evidence="2" id="KW-0285">Flavoprotein</keyword>
<keyword evidence="4" id="KW-0560">Oxidoreductase</keyword>
<dbReference type="InterPro" id="IPR000659">
    <property type="entry name" value="Pyridox_Oxase"/>
</dbReference>
<proteinExistence type="predicted"/>
<evidence type="ECO:0000313" key="6">
    <source>
        <dbReference type="EMBL" id="SDC58304.1"/>
    </source>
</evidence>
<dbReference type="RefSeq" id="WP_087940345.1">
    <property type="nucleotide sequence ID" value="NZ_FNAC01000002.1"/>
</dbReference>
<evidence type="ECO:0000259" key="5">
    <source>
        <dbReference type="Pfam" id="PF12766"/>
    </source>
</evidence>
<dbReference type="InterPro" id="IPR012349">
    <property type="entry name" value="Split_barrel_FMN-bd"/>
</dbReference>
<protein>
    <submittedName>
        <fullName evidence="6">Pyridoxamine 5'-phosphate oxidase</fullName>
    </submittedName>
</protein>
<dbReference type="Gene3D" id="2.30.110.10">
    <property type="entry name" value="Electron Transport, Fmn-binding Protein, Chain A"/>
    <property type="match status" value="1"/>
</dbReference>
<keyword evidence="3" id="KW-0288">FMN</keyword>
<dbReference type="OrthoDB" id="1493996at2"/>
<dbReference type="GO" id="GO:0008615">
    <property type="term" value="P:pyridoxine biosynthetic process"/>
    <property type="evidence" value="ECO:0007669"/>
    <property type="project" value="InterPro"/>
</dbReference>
<dbReference type="SUPFAM" id="SSF50475">
    <property type="entry name" value="FMN-binding split barrel"/>
    <property type="match status" value="1"/>
</dbReference>
<dbReference type="AlphaFoldDB" id="A0A1G6MSV0"/>
<evidence type="ECO:0000256" key="3">
    <source>
        <dbReference type="ARBA" id="ARBA00022643"/>
    </source>
</evidence>
<name>A0A1G6MSV0_9BACT</name>
<reference evidence="7" key="1">
    <citation type="submission" date="2016-10" db="EMBL/GenBank/DDBJ databases">
        <authorList>
            <person name="Varghese N."/>
            <person name="Submissions S."/>
        </authorList>
    </citation>
    <scope>NUCLEOTIDE SEQUENCE [LARGE SCALE GENOMIC DNA]</scope>
    <source>
        <strain evidence="7">DSM 23095</strain>
    </source>
</reference>
<dbReference type="EMBL" id="FNAC01000002">
    <property type="protein sequence ID" value="SDC58304.1"/>
    <property type="molecule type" value="Genomic_DNA"/>
</dbReference>
<dbReference type="Pfam" id="PF12766">
    <property type="entry name" value="Pyridox_oxase_2"/>
    <property type="match status" value="1"/>
</dbReference>
<gene>
    <name evidence="6" type="ORF">SAMN04488104_100230</name>
</gene>